<feature type="region of interest" description="Disordered" evidence="1">
    <location>
        <begin position="1"/>
        <end position="38"/>
    </location>
</feature>
<reference evidence="3" key="1">
    <citation type="journal article" date="2011" name="Proc. Natl. Acad. Sci. U.S.A.">
        <title>Obligate biotrophy features unraveled by the genomic analysis of rust fungi.</title>
        <authorList>
            <person name="Duplessis S."/>
            <person name="Cuomo C.A."/>
            <person name="Lin Y.-C."/>
            <person name="Aerts A."/>
            <person name="Tisserant E."/>
            <person name="Veneault-Fourrey C."/>
            <person name="Joly D.L."/>
            <person name="Hacquard S."/>
            <person name="Amselem J."/>
            <person name="Cantarel B.L."/>
            <person name="Chiu R."/>
            <person name="Coutinho P.M."/>
            <person name="Feau N."/>
            <person name="Field M."/>
            <person name="Frey P."/>
            <person name="Gelhaye E."/>
            <person name="Goldberg J."/>
            <person name="Grabherr M.G."/>
            <person name="Kodira C.D."/>
            <person name="Kohler A."/>
            <person name="Kuees U."/>
            <person name="Lindquist E.A."/>
            <person name="Lucas S.M."/>
            <person name="Mago R."/>
            <person name="Mauceli E."/>
            <person name="Morin E."/>
            <person name="Murat C."/>
            <person name="Pangilinan J.L."/>
            <person name="Park R."/>
            <person name="Pearson M."/>
            <person name="Quesneville H."/>
            <person name="Rouhier N."/>
            <person name="Sakthikumar S."/>
            <person name="Salamov A.A."/>
            <person name="Schmutz J."/>
            <person name="Selles B."/>
            <person name="Shapiro H."/>
            <person name="Tanguay P."/>
            <person name="Tuskan G.A."/>
            <person name="Henrissat B."/>
            <person name="Van de Peer Y."/>
            <person name="Rouze P."/>
            <person name="Ellis J.G."/>
            <person name="Dodds P.N."/>
            <person name="Schein J.E."/>
            <person name="Zhong S."/>
            <person name="Hamelin R.C."/>
            <person name="Grigoriev I.V."/>
            <person name="Szabo L.J."/>
            <person name="Martin F."/>
        </authorList>
    </citation>
    <scope>NUCLEOTIDE SEQUENCE [LARGE SCALE GENOMIC DNA]</scope>
    <source>
        <strain evidence="3">98AG31 / pathotype 3-4-7</strain>
    </source>
</reference>
<dbReference type="VEuPathDB" id="FungiDB:MELLADRAFT_104209"/>
<dbReference type="EMBL" id="GL883097">
    <property type="protein sequence ID" value="EGG09484.1"/>
    <property type="molecule type" value="Genomic_DNA"/>
</dbReference>
<dbReference type="OrthoDB" id="2497589at2759"/>
<organism evidence="3">
    <name type="scientific">Melampsora larici-populina (strain 98AG31 / pathotype 3-4-7)</name>
    <name type="common">Poplar leaf rust fungus</name>
    <dbReference type="NCBI Taxonomy" id="747676"/>
    <lineage>
        <taxon>Eukaryota</taxon>
        <taxon>Fungi</taxon>
        <taxon>Dikarya</taxon>
        <taxon>Basidiomycota</taxon>
        <taxon>Pucciniomycotina</taxon>
        <taxon>Pucciniomycetes</taxon>
        <taxon>Pucciniales</taxon>
        <taxon>Melampsoraceae</taxon>
        <taxon>Melampsora</taxon>
    </lineage>
</organism>
<dbReference type="HOGENOM" id="CLU_1722757_0_0_1"/>
<evidence type="ECO:0000313" key="2">
    <source>
        <dbReference type="EMBL" id="EGG09484.1"/>
    </source>
</evidence>
<feature type="region of interest" description="Disordered" evidence="1">
    <location>
        <begin position="116"/>
        <end position="152"/>
    </location>
</feature>
<proteinExistence type="predicted"/>
<sequence length="152" mass="16536">MPPKRKANSEAPVSKSKPTGSKTEINQEESSSKKAKPGFQKIVPDVTKEEFLEVNHPIEFTMNNNGEEQVIKVKASEFSTGSFGWKTSERVKIKIKVDGVEKELQVQLGINMTVSGSKPTKKEAAAAAAASNGKKGKTSKKAIVEDEEDDDE</sequence>
<name>F4RDY3_MELLP</name>
<accession>F4RDY3</accession>
<dbReference type="RefSeq" id="XP_007407211.1">
    <property type="nucleotide sequence ID" value="XM_007407149.1"/>
</dbReference>
<dbReference type="GeneID" id="18922191"/>
<evidence type="ECO:0000256" key="1">
    <source>
        <dbReference type="SAM" id="MobiDB-lite"/>
    </source>
</evidence>
<dbReference type="AlphaFoldDB" id="F4RDY3"/>
<dbReference type="Proteomes" id="UP000001072">
    <property type="component" value="Unassembled WGS sequence"/>
</dbReference>
<dbReference type="InParanoid" id="F4RDY3"/>
<evidence type="ECO:0000313" key="3">
    <source>
        <dbReference type="Proteomes" id="UP000001072"/>
    </source>
</evidence>
<keyword evidence="3" id="KW-1185">Reference proteome</keyword>
<protein>
    <submittedName>
        <fullName evidence="2">Uncharacterized protein</fullName>
    </submittedName>
</protein>
<gene>
    <name evidence="2" type="ORF">MELLADRAFT_104209</name>
</gene>
<dbReference type="KEGG" id="mlr:MELLADRAFT_104209"/>